<organism evidence="1 2">
    <name type="scientific">Sulfurimonas gotlandica (strain DSM 19862 / JCM 16533 / GD1)</name>
    <dbReference type="NCBI Taxonomy" id="929558"/>
    <lineage>
        <taxon>Bacteria</taxon>
        <taxon>Pseudomonadati</taxon>
        <taxon>Campylobacterota</taxon>
        <taxon>Epsilonproteobacteria</taxon>
        <taxon>Campylobacterales</taxon>
        <taxon>Sulfurimonadaceae</taxon>
        <taxon>Sulfurimonas</taxon>
    </lineage>
</organism>
<protein>
    <submittedName>
        <fullName evidence="1">Uncharacterized protein</fullName>
    </submittedName>
</protein>
<comment type="caution">
    <text evidence="1">The sequence shown here is derived from an EMBL/GenBank/DDBJ whole genome shotgun (WGS) entry which is preliminary data.</text>
</comment>
<accession>B6BML4</accession>
<dbReference type="eggNOG" id="ENOG5032JGP">
    <property type="taxonomic scope" value="Bacteria"/>
</dbReference>
<keyword evidence="2" id="KW-1185">Reference proteome</keyword>
<dbReference type="PATRIC" id="fig|929558.5.peg.2337"/>
<dbReference type="Proteomes" id="UP000006431">
    <property type="component" value="Unassembled WGS sequence"/>
</dbReference>
<dbReference type="RefSeq" id="WP_008339588.1">
    <property type="nucleotide sequence ID" value="NZ_AFRZ01000001.1"/>
</dbReference>
<dbReference type="HOGENOM" id="CLU_1785903_0_0_7"/>
<dbReference type="EMBL" id="AFRZ01000001">
    <property type="protein sequence ID" value="EHP30870.1"/>
    <property type="molecule type" value="Genomic_DNA"/>
</dbReference>
<accession>H1FYQ5</accession>
<dbReference type="AlphaFoldDB" id="B6BML4"/>
<name>B6BML4_SULGG</name>
<proteinExistence type="predicted"/>
<sequence length="145" mass="16290">MKKLSSIFLALSISLIASETQTRTGTFPEKEMKTQNKEIAQMVAKEISSTLPQIIDKYTTLSSVKNNDTTLVYTFEINTGVKSDETVQKEDRTRMKQAVTTGICQSSRKFLEAGINTSYVYVSAKTKVRLFQFDIAQKDCPTNIN</sequence>
<dbReference type="OrthoDB" id="5334710at2"/>
<reference evidence="1 2" key="1">
    <citation type="journal article" date="2012" name="Proc. Natl. Acad. Sci. U.S.A.">
        <title>Genome and physiology of a model Epsilonproteobacterium responsible for sulfide detoxification in marine oxygen depletion zones.</title>
        <authorList>
            <person name="Grote J."/>
            <person name="Schott T."/>
            <person name="Bruckner C.G."/>
            <person name="Glockner F.O."/>
            <person name="Jost G."/>
            <person name="Teeling H."/>
            <person name="Labrenz M."/>
            <person name="Jurgens K."/>
        </authorList>
    </citation>
    <scope>NUCLEOTIDE SEQUENCE [LARGE SCALE GENOMIC DNA]</scope>
    <source>
        <strain evidence="1 2">GD1</strain>
    </source>
</reference>
<evidence type="ECO:0000313" key="1">
    <source>
        <dbReference type="EMBL" id="EHP30870.1"/>
    </source>
</evidence>
<dbReference type="Gene3D" id="3.30.300.250">
    <property type="match status" value="1"/>
</dbReference>
<gene>
    <name evidence="1" type="ORF">SMGD1_2347</name>
</gene>
<evidence type="ECO:0000313" key="2">
    <source>
        <dbReference type="Proteomes" id="UP000006431"/>
    </source>
</evidence>
<dbReference type="STRING" id="929558.SMGD1_2347"/>